<name>A0A3S3PAD3_9ACAR</name>
<dbReference type="SUPFAM" id="SSF48452">
    <property type="entry name" value="TPR-like"/>
    <property type="match status" value="2"/>
</dbReference>
<dbReference type="AlphaFoldDB" id="A0A3S3PAD3"/>
<keyword evidence="2" id="KW-1185">Reference proteome</keyword>
<dbReference type="EMBL" id="NCKU01000411">
    <property type="protein sequence ID" value="RWS15602.1"/>
    <property type="molecule type" value="Genomic_DNA"/>
</dbReference>
<reference evidence="1 2" key="1">
    <citation type="journal article" date="2018" name="Gigascience">
        <title>Genomes of trombidid mites reveal novel predicted allergens and laterally-transferred genes associated with secondary metabolism.</title>
        <authorList>
            <person name="Dong X."/>
            <person name="Chaisiri K."/>
            <person name="Xia D."/>
            <person name="Armstrong S.D."/>
            <person name="Fang Y."/>
            <person name="Donnelly M.J."/>
            <person name="Kadowaki T."/>
            <person name="McGarry J.W."/>
            <person name="Darby A.C."/>
            <person name="Makepeace B.L."/>
        </authorList>
    </citation>
    <scope>NUCLEOTIDE SEQUENCE [LARGE SCALE GENOMIC DNA]</scope>
    <source>
        <strain evidence="1">UoL-WK</strain>
    </source>
</reference>
<dbReference type="InterPro" id="IPR011990">
    <property type="entry name" value="TPR-like_helical_dom_sf"/>
</dbReference>
<organism evidence="1 2">
    <name type="scientific">Dinothrombium tinctorium</name>
    <dbReference type="NCBI Taxonomy" id="1965070"/>
    <lineage>
        <taxon>Eukaryota</taxon>
        <taxon>Metazoa</taxon>
        <taxon>Ecdysozoa</taxon>
        <taxon>Arthropoda</taxon>
        <taxon>Chelicerata</taxon>
        <taxon>Arachnida</taxon>
        <taxon>Acari</taxon>
        <taxon>Acariformes</taxon>
        <taxon>Trombidiformes</taxon>
        <taxon>Prostigmata</taxon>
        <taxon>Anystina</taxon>
        <taxon>Parasitengona</taxon>
        <taxon>Trombidioidea</taxon>
        <taxon>Trombidiidae</taxon>
        <taxon>Dinothrombium</taxon>
    </lineage>
</organism>
<dbReference type="SMART" id="SM00028">
    <property type="entry name" value="TPR"/>
    <property type="match status" value="3"/>
</dbReference>
<evidence type="ECO:0000313" key="1">
    <source>
        <dbReference type="EMBL" id="RWS15602.1"/>
    </source>
</evidence>
<dbReference type="InterPro" id="IPR019734">
    <property type="entry name" value="TPR_rpt"/>
</dbReference>
<dbReference type="PANTHER" id="PTHR31859:SF9">
    <property type="entry name" value="TETRATRICOPEPTIDE REPEAT PROTEIN 39B"/>
    <property type="match status" value="1"/>
</dbReference>
<dbReference type="Proteomes" id="UP000285301">
    <property type="component" value="Unassembled WGS sequence"/>
</dbReference>
<dbReference type="Pfam" id="PF10300">
    <property type="entry name" value="Iml2-TPR_39"/>
    <property type="match status" value="1"/>
</dbReference>
<evidence type="ECO:0000313" key="2">
    <source>
        <dbReference type="Proteomes" id="UP000285301"/>
    </source>
</evidence>
<protein>
    <submittedName>
        <fullName evidence="1">Tetratricopeptide repeat protein 39B-like protein</fullName>
    </submittedName>
</protein>
<dbReference type="InterPro" id="IPR019412">
    <property type="entry name" value="IML2/TPR_39"/>
</dbReference>
<dbReference type="OrthoDB" id="6421628at2759"/>
<dbReference type="Gene3D" id="1.25.40.10">
    <property type="entry name" value="Tetratricopeptide repeat domain"/>
    <property type="match status" value="1"/>
</dbReference>
<gene>
    <name evidence="1" type="ORF">B4U79_15219</name>
</gene>
<comment type="caution">
    <text evidence="1">The sequence shown here is derived from an EMBL/GenBank/DDBJ whole genome shotgun (WGS) entry which is preliminary data.</text>
</comment>
<dbReference type="PANTHER" id="PTHR31859">
    <property type="entry name" value="TETRATRICOPEPTIDE REPEAT PROTEIN 39 FAMILY MEMBER"/>
    <property type="match status" value="1"/>
</dbReference>
<sequence>MSVQDNLTKFDDIDIDAVNGGETKVNKMNEEKTTQVANGEIISESSLVAIVTLEEVNSTVKIMHLKDLKELTLCTYNDYDHNLESYNHLSISFAIEIPEMNAGKAACKEALEFFEKCRKPSSISENISNFFWKVNYDDYTDEEIHVELMMALTHLALAVLTIFGEQTFMALIKAGLRIRTGYNGYRFCEDALKNRKQWNTKVSRDEFEAGVSFGFGAINLLMSHLPSKVLKLISILGFPCDRQKGESLLRKSFDLKHTWHRNFPCIFFVIVYYLYFEPIFGMTEGDYNFAAEAVEDLYAKEPNGCFTLLFKGRLNEMRGNPESALDCYNKSVASQSKWIHLNNVCYWDMIWCHAIQLQWGKAAEYADILVKQCKWSPATNCYQKGVFMHLLSREKKISEEEVFEIMKKVDGLRIRFGGKTLPPEKFAATKSEKFLREDGKIPLPAIELFHVWSIFSITGGSPKYLEPILRLIEEELQVYMSEKESDEGIDNYALCLLLKGVCLRHLHQYEEAVKCFREIINGEDRILCDKYILPNAYCELGLTLVRLNRSEEAKLCLETAKNNYTGYLMETMIHLRAHNGLRFIKQSNKNEQQVGKRGLRKALTFF</sequence>
<accession>A0A3S3PAD3</accession>
<proteinExistence type="predicted"/>
<dbReference type="Pfam" id="PF13181">
    <property type="entry name" value="TPR_8"/>
    <property type="match status" value="1"/>
</dbReference>